<dbReference type="AlphaFoldDB" id="A0AAV5WVH0"/>
<name>A0AAV5WVH0_9BILA</name>
<comment type="caution">
    <text evidence="2">The sequence shown here is derived from an EMBL/GenBank/DDBJ whole genome shotgun (WGS) entry which is preliminary data.</text>
</comment>
<sequence length="591" mass="67739">KAVEELNEERLVEAKQLPKGVLHSFNKNRYKNGHKPLVSVPELPTEEERKATEALSRVTNRRGRTPSKPKKDRSEADSNGNYTWIDPDYSRPHYLEEEYWEYDQFRGPQYKWRMFTEVPECFPRDINKASEIIRSMCKNDYTKALENFAWKEEDHMAKMVLIMGGDHPLLQQHLFLRFILHKEEVDENKRRSAAGEPLLKTLEKPAFARGFDEFEALYGDCPEENMRQGMHYHPVLILDPVFGCRMRLSNTRYAAPLSRGQCKVAVVASEKGGDFDCLEERESFALDDYGHVDNLNWYHPLHAKYKQNKEFCYLSALNPTALREFWKKFNKNIKKPSEEQLKRDRESRIGQSTWPIVEEELALLYECERRRHMEKNPNCNPAVESFMVVRGSQRQRVAHMDRYLKSEDPSDEFAVRWKIEKERILKEWRKEAEEKAVKEGEKGDERGNPAPAVFSTATPRPIGPMGTPQPLGVGVTPRFTIQTPQNGTNPNPVKLGSARVGSQPTDLLRSAVMNSANSKTEDTSERESTKSTPKRMKNVDSDRSPLQPVRLPAMSNTARSASGARPTPQGARSAAPVRVKPATPGTRALAK</sequence>
<feature type="compositionally biased region" description="Basic and acidic residues" evidence="1">
    <location>
        <begin position="436"/>
        <end position="447"/>
    </location>
</feature>
<protein>
    <submittedName>
        <fullName evidence="2">Uncharacterized protein</fullName>
    </submittedName>
</protein>
<evidence type="ECO:0000313" key="2">
    <source>
        <dbReference type="EMBL" id="GMT35076.1"/>
    </source>
</evidence>
<feature type="region of interest" description="Disordered" evidence="1">
    <location>
        <begin position="436"/>
        <end position="464"/>
    </location>
</feature>
<reference evidence="2" key="1">
    <citation type="submission" date="2023-10" db="EMBL/GenBank/DDBJ databases">
        <title>Genome assembly of Pristionchus species.</title>
        <authorList>
            <person name="Yoshida K."/>
            <person name="Sommer R.J."/>
        </authorList>
    </citation>
    <scope>NUCLEOTIDE SEQUENCE</scope>
    <source>
        <strain evidence="2">RS5133</strain>
    </source>
</reference>
<gene>
    <name evidence="2" type="ORF">PFISCL1PPCAC_26373</name>
</gene>
<proteinExistence type="predicted"/>
<organism evidence="2 3">
    <name type="scientific">Pristionchus fissidentatus</name>
    <dbReference type="NCBI Taxonomy" id="1538716"/>
    <lineage>
        <taxon>Eukaryota</taxon>
        <taxon>Metazoa</taxon>
        <taxon>Ecdysozoa</taxon>
        <taxon>Nematoda</taxon>
        <taxon>Chromadorea</taxon>
        <taxon>Rhabditida</taxon>
        <taxon>Rhabditina</taxon>
        <taxon>Diplogasteromorpha</taxon>
        <taxon>Diplogasteroidea</taxon>
        <taxon>Neodiplogasteridae</taxon>
        <taxon>Pristionchus</taxon>
    </lineage>
</organism>
<feature type="compositionally biased region" description="Basic and acidic residues" evidence="1">
    <location>
        <begin position="519"/>
        <end position="529"/>
    </location>
</feature>
<feature type="region of interest" description="Disordered" evidence="1">
    <location>
        <begin position="481"/>
        <end position="591"/>
    </location>
</feature>
<feature type="compositionally biased region" description="Basic residues" evidence="1">
    <location>
        <begin position="59"/>
        <end position="71"/>
    </location>
</feature>
<feature type="region of interest" description="Disordered" evidence="1">
    <location>
        <begin position="25"/>
        <end position="81"/>
    </location>
</feature>
<dbReference type="EMBL" id="BTSY01000007">
    <property type="protein sequence ID" value="GMT35076.1"/>
    <property type="molecule type" value="Genomic_DNA"/>
</dbReference>
<keyword evidence="3" id="KW-1185">Reference proteome</keyword>
<feature type="non-terminal residue" evidence="2">
    <location>
        <position position="1"/>
    </location>
</feature>
<accession>A0AAV5WVH0</accession>
<feature type="compositionally biased region" description="Polar residues" evidence="1">
    <location>
        <begin position="481"/>
        <end position="491"/>
    </location>
</feature>
<dbReference type="Proteomes" id="UP001432322">
    <property type="component" value="Unassembled WGS sequence"/>
</dbReference>
<evidence type="ECO:0000313" key="3">
    <source>
        <dbReference type="Proteomes" id="UP001432322"/>
    </source>
</evidence>
<evidence type="ECO:0000256" key="1">
    <source>
        <dbReference type="SAM" id="MobiDB-lite"/>
    </source>
</evidence>